<dbReference type="AlphaFoldDB" id="A0A1X7VGV6"/>
<dbReference type="STRING" id="400682.A0A1X7VGV6"/>
<dbReference type="SUPFAM" id="SSF54695">
    <property type="entry name" value="POZ domain"/>
    <property type="match status" value="1"/>
</dbReference>
<dbReference type="InterPro" id="IPR015915">
    <property type="entry name" value="Kelch-typ_b-propeller"/>
</dbReference>
<dbReference type="InterPro" id="IPR006652">
    <property type="entry name" value="Kelch_1"/>
</dbReference>
<keyword evidence="1" id="KW-0880">Kelch repeat</keyword>
<evidence type="ECO:0000256" key="2">
    <source>
        <dbReference type="ARBA" id="ARBA00022737"/>
    </source>
</evidence>
<dbReference type="InterPro" id="IPR017096">
    <property type="entry name" value="BTB-kelch_protein"/>
</dbReference>
<gene>
    <name evidence="4" type="primary">100638584</name>
</gene>
<dbReference type="Gene3D" id="2.120.10.80">
    <property type="entry name" value="Kelch-type beta propeller"/>
    <property type="match status" value="2"/>
</dbReference>
<feature type="domain" description="BTB" evidence="3">
    <location>
        <begin position="41"/>
        <end position="114"/>
    </location>
</feature>
<evidence type="ECO:0000259" key="3">
    <source>
        <dbReference type="PROSITE" id="PS50097"/>
    </source>
</evidence>
<dbReference type="Pfam" id="PF24681">
    <property type="entry name" value="Kelch_KLHDC2_KLHL20_DRC7"/>
    <property type="match status" value="1"/>
</dbReference>
<reference evidence="4" key="2">
    <citation type="submission" date="2017-05" db="UniProtKB">
        <authorList>
            <consortium name="EnsemblMetazoa"/>
        </authorList>
    </citation>
    <scope>IDENTIFICATION</scope>
</reference>
<dbReference type="eggNOG" id="KOG4441">
    <property type="taxonomic scope" value="Eukaryota"/>
</dbReference>
<dbReference type="Gene3D" id="1.25.40.420">
    <property type="match status" value="1"/>
</dbReference>
<evidence type="ECO:0000313" key="5">
    <source>
        <dbReference type="Proteomes" id="UP000007879"/>
    </source>
</evidence>
<dbReference type="InterPro" id="IPR011333">
    <property type="entry name" value="SKP1/BTB/POZ_sf"/>
</dbReference>
<proteinExistence type="predicted"/>
<keyword evidence="5" id="KW-1185">Reference proteome</keyword>
<dbReference type="InParanoid" id="A0A1X7VGV6"/>
<protein>
    <recommendedName>
        <fullName evidence="3">BTB domain-containing protein</fullName>
    </recommendedName>
</protein>
<dbReference type="Gene3D" id="3.30.710.10">
    <property type="entry name" value="Potassium Channel Kv1.1, Chain A"/>
    <property type="match status" value="1"/>
</dbReference>
<keyword evidence="2" id="KW-0677">Repeat</keyword>
<sequence length="584" mass="65605">MEGEAREESEEGSDCSLYKETDHSQRCFKEMAQLWYEKQYCDVHLMIVDSFDSPTSAILAHRVVLAAVIPYFKAMFESHMREKEEKEITLHNLTPTAVKLIVEYAYTGQVRVSPHTAQDLLVTADKFGLTEIVSFTARYISRQLCSSNCLGIREFALQQSLVELHKDAAQFVIQNFTAVSKEDEFLQLSLEKIVELVRSDDIRVESEEDVYHAVTLWIYHNSEERGEHADVLYNHIRFPLTPQRFLDNVASKNPYLQSAKGQVYLKDAYEYYKNPGVTIFSNPKKTQPRHSVQGIICVVGGVDDGGSSLSDVTLYNPHNKEWTDGPKMRFRRSRLAVALFQGELYAVGGHDLGYSLTTCEKYSPSDRMWKPVCDLETARRSLALVPVGNRLFAMGGYTGSIYLKSVEVYNPTVDEWSPGPPMLEARSELAAVLLDNRIYAIGGSNSSGDLKSVEVYDLLNKKWELIATMEMPRTGGAACLLGEEIFFSGGMGGKEIYNVASSYDPETDMWEQIACRMNDCRVGLAAVSLGNIVYVLGGSNGSRYLETVEYYDPSRLTWLQGTSLPFPRFAAAAVTLSRNELMDS</sequence>
<reference evidence="5" key="1">
    <citation type="journal article" date="2010" name="Nature">
        <title>The Amphimedon queenslandica genome and the evolution of animal complexity.</title>
        <authorList>
            <person name="Srivastava M."/>
            <person name="Simakov O."/>
            <person name="Chapman J."/>
            <person name="Fahey B."/>
            <person name="Gauthier M.E."/>
            <person name="Mitros T."/>
            <person name="Richards G.S."/>
            <person name="Conaco C."/>
            <person name="Dacre M."/>
            <person name="Hellsten U."/>
            <person name="Larroux C."/>
            <person name="Putnam N.H."/>
            <person name="Stanke M."/>
            <person name="Adamska M."/>
            <person name="Darling A."/>
            <person name="Degnan S.M."/>
            <person name="Oakley T.H."/>
            <person name="Plachetzki D.C."/>
            <person name="Zhai Y."/>
            <person name="Adamski M."/>
            <person name="Calcino A."/>
            <person name="Cummins S.F."/>
            <person name="Goodstein D.M."/>
            <person name="Harris C."/>
            <person name="Jackson D.J."/>
            <person name="Leys S.P."/>
            <person name="Shu S."/>
            <person name="Woodcroft B.J."/>
            <person name="Vervoort M."/>
            <person name="Kosik K.S."/>
            <person name="Manning G."/>
            <person name="Degnan B.M."/>
            <person name="Rokhsar D.S."/>
        </authorList>
    </citation>
    <scope>NUCLEOTIDE SEQUENCE [LARGE SCALE GENOMIC DNA]</scope>
</reference>
<organism evidence="4">
    <name type="scientific">Amphimedon queenslandica</name>
    <name type="common">Sponge</name>
    <dbReference type="NCBI Taxonomy" id="400682"/>
    <lineage>
        <taxon>Eukaryota</taxon>
        <taxon>Metazoa</taxon>
        <taxon>Porifera</taxon>
        <taxon>Demospongiae</taxon>
        <taxon>Heteroscleromorpha</taxon>
        <taxon>Haplosclerida</taxon>
        <taxon>Niphatidae</taxon>
        <taxon>Amphimedon</taxon>
    </lineage>
</organism>
<dbReference type="Pfam" id="PF07646">
    <property type="entry name" value="Kelch_2"/>
    <property type="match status" value="1"/>
</dbReference>
<dbReference type="PROSITE" id="PS50097">
    <property type="entry name" value="BTB"/>
    <property type="match status" value="1"/>
</dbReference>
<dbReference type="SMART" id="SM00225">
    <property type="entry name" value="BTB"/>
    <property type="match status" value="1"/>
</dbReference>
<name>A0A1X7VGV6_AMPQE</name>
<dbReference type="PANTHER" id="PTHR45632:SF5">
    <property type="entry name" value="KELCH-LIKE PROTEIN 22"/>
    <property type="match status" value="1"/>
</dbReference>
<dbReference type="OrthoDB" id="1022638at2759"/>
<dbReference type="PANTHER" id="PTHR45632">
    <property type="entry name" value="LD33804P"/>
    <property type="match status" value="1"/>
</dbReference>
<dbReference type="InterPro" id="IPR000210">
    <property type="entry name" value="BTB/POZ_dom"/>
</dbReference>
<dbReference type="KEGG" id="aqu:100638584"/>
<dbReference type="EnsemblMetazoa" id="Aqu2.1.39301_001">
    <property type="protein sequence ID" value="Aqu2.1.39301_001"/>
    <property type="gene ID" value="Aqu2.1.39301"/>
</dbReference>
<dbReference type="SMART" id="SM00875">
    <property type="entry name" value="BACK"/>
    <property type="match status" value="1"/>
</dbReference>
<dbReference type="Proteomes" id="UP000007879">
    <property type="component" value="Unassembled WGS sequence"/>
</dbReference>
<evidence type="ECO:0000256" key="1">
    <source>
        <dbReference type="ARBA" id="ARBA00022441"/>
    </source>
</evidence>
<dbReference type="Pfam" id="PF07707">
    <property type="entry name" value="BACK"/>
    <property type="match status" value="1"/>
</dbReference>
<dbReference type="SUPFAM" id="SSF117281">
    <property type="entry name" value="Kelch motif"/>
    <property type="match status" value="2"/>
</dbReference>
<dbReference type="Pfam" id="PF00651">
    <property type="entry name" value="BTB"/>
    <property type="match status" value="1"/>
</dbReference>
<dbReference type="EnsemblMetazoa" id="XM_003384255.3">
    <property type="protein sequence ID" value="XP_003384303.1"/>
    <property type="gene ID" value="LOC100638584"/>
</dbReference>
<accession>A0A1X7VGV6</accession>
<dbReference type="FunFam" id="1.25.40.420:FF:000001">
    <property type="entry name" value="Kelch-like family member 12"/>
    <property type="match status" value="1"/>
</dbReference>
<dbReference type="Pfam" id="PF01344">
    <property type="entry name" value="Kelch_1"/>
    <property type="match status" value="2"/>
</dbReference>
<dbReference type="PIRSF" id="PIRSF037037">
    <property type="entry name" value="Kelch-like_protein_gigaxonin"/>
    <property type="match status" value="1"/>
</dbReference>
<dbReference type="InterPro" id="IPR011705">
    <property type="entry name" value="BACK"/>
</dbReference>
<dbReference type="InterPro" id="IPR011498">
    <property type="entry name" value="Kelch_2"/>
</dbReference>
<dbReference type="SMART" id="SM00612">
    <property type="entry name" value="Kelch"/>
    <property type="match status" value="6"/>
</dbReference>
<evidence type="ECO:0000313" key="4">
    <source>
        <dbReference type="EnsemblMetazoa" id="Aqu2.1.39301_001"/>
    </source>
</evidence>